<keyword evidence="11" id="KW-1185">Reference proteome</keyword>
<dbReference type="RefSeq" id="WP_191154410.1">
    <property type="nucleotide sequence ID" value="NZ_JACWUN010000005.1"/>
</dbReference>
<gene>
    <name evidence="9" type="primary">tatA</name>
    <name evidence="10" type="ORF">ICT70_05550</name>
</gene>
<keyword evidence="5 9" id="KW-0653">Protein transport</keyword>
<dbReference type="GO" id="GO:0008320">
    <property type="term" value="F:protein transmembrane transporter activity"/>
    <property type="evidence" value="ECO:0007669"/>
    <property type="project" value="UniProtKB-UniRule"/>
</dbReference>
<evidence type="ECO:0000256" key="1">
    <source>
        <dbReference type="ARBA" id="ARBA00004162"/>
    </source>
</evidence>
<keyword evidence="7 9" id="KW-0811">Translocation</keyword>
<comment type="function">
    <text evidence="9">Part of the twin-arginine translocation (Tat) system that transports large folded proteins containing a characteristic twin-arginine motif in their signal peptide across membranes. TatA could form the protein-conducting channel of the Tat system.</text>
</comment>
<organism evidence="10 11">
    <name type="scientific">Pelovirga terrestris</name>
    <dbReference type="NCBI Taxonomy" id="2771352"/>
    <lineage>
        <taxon>Bacteria</taxon>
        <taxon>Pseudomonadati</taxon>
        <taxon>Thermodesulfobacteriota</taxon>
        <taxon>Desulfuromonadia</taxon>
        <taxon>Geobacterales</taxon>
        <taxon>Geobacteraceae</taxon>
        <taxon>Pelovirga</taxon>
    </lineage>
</organism>
<dbReference type="PANTHER" id="PTHR42982:SF1">
    <property type="entry name" value="SEC-INDEPENDENT PROTEIN TRANSLOCASE PROTEIN TATA"/>
    <property type="match status" value="1"/>
</dbReference>
<evidence type="ECO:0000256" key="8">
    <source>
        <dbReference type="ARBA" id="ARBA00023136"/>
    </source>
</evidence>
<evidence type="ECO:0000256" key="3">
    <source>
        <dbReference type="ARBA" id="ARBA00022475"/>
    </source>
</evidence>
<dbReference type="NCBIfam" id="TIGR01411">
    <property type="entry name" value="tatAE"/>
    <property type="match status" value="1"/>
</dbReference>
<evidence type="ECO:0000313" key="11">
    <source>
        <dbReference type="Proteomes" id="UP000632828"/>
    </source>
</evidence>
<evidence type="ECO:0000256" key="7">
    <source>
        <dbReference type="ARBA" id="ARBA00023010"/>
    </source>
</evidence>
<comment type="subcellular location">
    <subcellularLocation>
        <location evidence="1 9">Cell membrane</location>
        <topology evidence="1 9">Single-pass membrane protein</topology>
    </subcellularLocation>
</comment>
<comment type="caution">
    <text evidence="10">The sequence shown here is derived from an EMBL/GenBank/DDBJ whole genome shotgun (WGS) entry which is preliminary data.</text>
</comment>
<dbReference type="InterPro" id="IPR003369">
    <property type="entry name" value="TatA/B/E"/>
</dbReference>
<evidence type="ECO:0000256" key="5">
    <source>
        <dbReference type="ARBA" id="ARBA00022927"/>
    </source>
</evidence>
<dbReference type="EMBL" id="JACWUN010000005">
    <property type="protein sequence ID" value="MBD1400131.1"/>
    <property type="molecule type" value="Genomic_DNA"/>
</dbReference>
<evidence type="ECO:0000256" key="4">
    <source>
        <dbReference type="ARBA" id="ARBA00022692"/>
    </source>
</evidence>
<keyword evidence="2 9" id="KW-0813">Transport</keyword>
<dbReference type="Gene3D" id="1.20.5.3310">
    <property type="match status" value="1"/>
</dbReference>
<evidence type="ECO:0000313" key="10">
    <source>
        <dbReference type="EMBL" id="MBD1400131.1"/>
    </source>
</evidence>
<comment type="similarity">
    <text evidence="9">Belongs to the TatA/E family.</text>
</comment>
<keyword evidence="3 9" id="KW-1003">Cell membrane</keyword>
<dbReference type="GO" id="GO:0043953">
    <property type="term" value="P:protein transport by the Tat complex"/>
    <property type="evidence" value="ECO:0007669"/>
    <property type="project" value="UniProtKB-UniRule"/>
</dbReference>
<evidence type="ECO:0000256" key="6">
    <source>
        <dbReference type="ARBA" id="ARBA00022989"/>
    </source>
</evidence>
<keyword evidence="8 9" id="KW-0472">Membrane</keyword>
<accession>A0A8J6QWQ2</accession>
<dbReference type="HAMAP" id="MF_00236">
    <property type="entry name" value="TatA_E"/>
    <property type="match status" value="1"/>
</dbReference>
<keyword evidence="4 9" id="KW-0812">Transmembrane</keyword>
<reference evidence="10" key="1">
    <citation type="submission" date="2020-09" db="EMBL/GenBank/DDBJ databases">
        <title>Pelobacter alkaliphilus sp. nov., a novel anaerobic arsenate-reducing bacterium from terrestrial mud volcano.</title>
        <authorList>
            <person name="Khomyakova M.A."/>
            <person name="Merkel A.Y."/>
            <person name="Slobodkin A.I."/>
        </authorList>
    </citation>
    <scope>NUCLEOTIDE SEQUENCE</scope>
    <source>
        <strain evidence="10">M08fum</strain>
    </source>
</reference>
<dbReference type="Proteomes" id="UP000632828">
    <property type="component" value="Unassembled WGS sequence"/>
</dbReference>
<dbReference type="AlphaFoldDB" id="A0A8J6QWQ2"/>
<proteinExistence type="inferred from homology"/>
<protein>
    <recommendedName>
        <fullName evidence="9">Sec-independent protein translocase protein TatA</fullName>
    </recommendedName>
</protein>
<evidence type="ECO:0000256" key="9">
    <source>
        <dbReference type="HAMAP-Rule" id="MF_00236"/>
    </source>
</evidence>
<evidence type="ECO:0000256" key="2">
    <source>
        <dbReference type="ARBA" id="ARBA00022448"/>
    </source>
</evidence>
<dbReference type="Pfam" id="PF02416">
    <property type="entry name" value="TatA_B_E"/>
    <property type="match status" value="1"/>
</dbReference>
<dbReference type="InterPro" id="IPR006312">
    <property type="entry name" value="TatA/E"/>
</dbReference>
<comment type="subunit">
    <text evidence="9">Forms a complex with TatC.</text>
</comment>
<sequence length="69" mass="7441">MFGLGTQELLIILVLVMVIFGAGKLPQVGSALGKGIRNFKKGVTEIEDLDVANLDEKKKTESESERHAG</sequence>
<keyword evidence="6 9" id="KW-1133">Transmembrane helix</keyword>
<name>A0A8J6QWQ2_9BACT</name>
<dbReference type="PANTHER" id="PTHR42982">
    <property type="entry name" value="SEC-INDEPENDENT PROTEIN TRANSLOCASE PROTEIN TATA"/>
    <property type="match status" value="1"/>
</dbReference>
<dbReference type="PRINTS" id="PR01506">
    <property type="entry name" value="TATBPROTEIN"/>
</dbReference>
<dbReference type="GO" id="GO:0033281">
    <property type="term" value="C:TAT protein transport complex"/>
    <property type="evidence" value="ECO:0007669"/>
    <property type="project" value="UniProtKB-UniRule"/>
</dbReference>